<dbReference type="Proteomes" id="UP000054217">
    <property type="component" value="Unassembled WGS sequence"/>
</dbReference>
<keyword evidence="5" id="KW-1185">Reference proteome</keyword>
<dbReference type="SUPFAM" id="SSF57756">
    <property type="entry name" value="Retrovirus zinc finger-like domains"/>
    <property type="match status" value="1"/>
</dbReference>
<evidence type="ECO:0000256" key="1">
    <source>
        <dbReference type="ARBA" id="ARBA00022664"/>
    </source>
</evidence>
<reference evidence="4 5" key="1">
    <citation type="submission" date="2014-04" db="EMBL/GenBank/DDBJ databases">
        <authorList>
            <consortium name="DOE Joint Genome Institute"/>
            <person name="Kuo A."/>
            <person name="Kohler A."/>
            <person name="Costa M.D."/>
            <person name="Nagy L.G."/>
            <person name="Floudas D."/>
            <person name="Copeland A."/>
            <person name="Barry K.W."/>
            <person name="Cichocki N."/>
            <person name="Veneault-Fourrey C."/>
            <person name="LaButti K."/>
            <person name="Lindquist E.A."/>
            <person name="Lipzen A."/>
            <person name="Lundell T."/>
            <person name="Morin E."/>
            <person name="Murat C."/>
            <person name="Sun H."/>
            <person name="Tunlid A."/>
            <person name="Henrissat B."/>
            <person name="Grigoriev I.V."/>
            <person name="Hibbett D.S."/>
            <person name="Martin F."/>
            <person name="Nordberg H.P."/>
            <person name="Cantor M.N."/>
            <person name="Hua S.X."/>
        </authorList>
    </citation>
    <scope>NUCLEOTIDE SEQUENCE [LARGE SCALE GENOMIC DNA]</scope>
    <source>
        <strain evidence="4 5">Marx 270</strain>
    </source>
</reference>
<sequence length="75" mass="8342">PGTAAVCLGECYKCRTHGHTSHDCPIPPRDRMHLDLRETAWRAMCNQVLGPINRAMATDIRLVIEDEQGKEDGSP</sequence>
<gene>
    <name evidence="4" type="ORF">M404DRAFT_168741</name>
</gene>
<dbReference type="GO" id="GO:0006397">
    <property type="term" value="P:mRNA processing"/>
    <property type="evidence" value="ECO:0007669"/>
    <property type="project" value="UniProtKB-KW"/>
</dbReference>
<protein>
    <recommendedName>
        <fullName evidence="3">CCHC-type domain-containing protein</fullName>
    </recommendedName>
</protein>
<dbReference type="HOGENOM" id="CLU_2518732_0_0_1"/>
<name>A0A0C3NFL4_PISTI</name>
<keyword evidence="2" id="KW-0863">Zinc-finger</keyword>
<organism evidence="4 5">
    <name type="scientific">Pisolithus tinctorius Marx 270</name>
    <dbReference type="NCBI Taxonomy" id="870435"/>
    <lineage>
        <taxon>Eukaryota</taxon>
        <taxon>Fungi</taxon>
        <taxon>Dikarya</taxon>
        <taxon>Basidiomycota</taxon>
        <taxon>Agaricomycotina</taxon>
        <taxon>Agaricomycetes</taxon>
        <taxon>Agaricomycetidae</taxon>
        <taxon>Boletales</taxon>
        <taxon>Sclerodermatineae</taxon>
        <taxon>Pisolithaceae</taxon>
        <taxon>Pisolithus</taxon>
    </lineage>
</organism>
<feature type="domain" description="CCHC-type" evidence="3">
    <location>
        <begin position="11"/>
        <end position="25"/>
    </location>
</feature>
<dbReference type="InParanoid" id="A0A0C3NFL4"/>
<evidence type="ECO:0000259" key="3">
    <source>
        <dbReference type="PROSITE" id="PS50158"/>
    </source>
</evidence>
<proteinExistence type="predicted"/>
<keyword evidence="2" id="KW-0479">Metal-binding</keyword>
<dbReference type="GO" id="GO:0008270">
    <property type="term" value="F:zinc ion binding"/>
    <property type="evidence" value="ECO:0007669"/>
    <property type="project" value="UniProtKB-KW"/>
</dbReference>
<evidence type="ECO:0000256" key="2">
    <source>
        <dbReference type="PROSITE-ProRule" id="PRU00047"/>
    </source>
</evidence>
<dbReference type="OrthoDB" id="2637281at2759"/>
<keyword evidence="1" id="KW-0507">mRNA processing</keyword>
<dbReference type="AlphaFoldDB" id="A0A0C3NFL4"/>
<dbReference type="EMBL" id="KN832105">
    <property type="protein sequence ID" value="KIN94288.1"/>
    <property type="molecule type" value="Genomic_DNA"/>
</dbReference>
<evidence type="ECO:0000313" key="4">
    <source>
        <dbReference type="EMBL" id="KIN94288.1"/>
    </source>
</evidence>
<feature type="non-terminal residue" evidence="4">
    <location>
        <position position="1"/>
    </location>
</feature>
<dbReference type="PROSITE" id="PS50158">
    <property type="entry name" value="ZF_CCHC"/>
    <property type="match status" value="1"/>
</dbReference>
<accession>A0A0C3NFL4</accession>
<dbReference type="InterPro" id="IPR001878">
    <property type="entry name" value="Znf_CCHC"/>
</dbReference>
<keyword evidence="2" id="KW-0862">Zinc</keyword>
<reference evidence="5" key="2">
    <citation type="submission" date="2015-01" db="EMBL/GenBank/DDBJ databases">
        <title>Evolutionary Origins and Diversification of the Mycorrhizal Mutualists.</title>
        <authorList>
            <consortium name="DOE Joint Genome Institute"/>
            <consortium name="Mycorrhizal Genomics Consortium"/>
            <person name="Kohler A."/>
            <person name="Kuo A."/>
            <person name="Nagy L.G."/>
            <person name="Floudas D."/>
            <person name="Copeland A."/>
            <person name="Barry K.W."/>
            <person name="Cichocki N."/>
            <person name="Veneault-Fourrey C."/>
            <person name="LaButti K."/>
            <person name="Lindquist E.A."/>
            <person name="Lipzen A."/>
            <person name="Lundell T."/>
            <person name="Morin E."/>
            <person name="Murat C."/>
            <person name="Riley R."/>
            <person name="Ohm R."/>
            <person name="Sun H."/>
            <person name="Tunlid A."/>
            <person name="Henrissat B."/>
            <person name="Grigoriev I.V."/>
            <person name="Hibbett D.S."/>
            <person name="Martin F."/>
        </authorList>
    </citation>
    <scope>NUCLEOTIDE SEQUENCE [LARGE SCALE GENOMIC DNA]</scope>
    <source>
        <strain evidence="5">Marx 270</strain>
    </source>
</reference>
<dbReference type="GO" id="GO:0003676">
    <property type="term" value="F:nucleic acid binding"/>
    <property type="evidence" value="ECO:0007669"/>
    <property type="project" value="InterPro"/>
</dbReference>
<evidence type="ECO:0000313" key="5">
    <source>
        <dbReference type="Proteomes" id="UP000054217"/>
    </source>
</evidence>
<dbReference type="InterPro" id="IPR036875">
    <property type="entry name" value="Znf_CCHC_sf"/>
</dbReference>